<dbReference type="GO" id="GO:0008422">
    <property type="term" value="F:beta-glucosidase activity"/>
    <property type="evidence" value="ECO:0007669"/>
    <property type="project" value="UniProtKB-EC"/>
</dbReference>
<evidence type="ECO:0000313" key="7">
    <source>
        <dbReference type="Proteomes" id="UP001140502"/>
    </source>
</evidence>
<keyword evidence="7" id="KW-1185">Reference proteome</keyword>
<reference evidence="6" key="1">
    <citation type="submission" date="2022-10" db="EMBL/GenBank/DDBJ databases">
        <title>Tapping the CABI collections for fungal endophytes: first genome assemblies for Collariella, Neodidymelliopsis, Ascochyta clinopodiicola, Didymella pomorum, Didymosphaeria variabile, Neocosmospora piperis and Neocucurbitaria cava.</title>
        <authorList>
            <person name="Hill R."/>
        </authorList>
    </citation>
    <scope>NUCLEOTIDE SEQUENCE</scope>
    <source>
        <strain evidence="6">IMI 366586</strain>
    </source>
</reference>
<dbReference type="SUPFAM" id="SSF52279">
    <property type="entry name" value="Beta-D-glucan exohydrolase, C-terminal domain"/>
    <property type="match status" value="1"/>
</dbReference>
<evidence type="ECO:0000256" key="4">
    <source>
        <dbReference type="ARBA" id="ARBA00023295"/>
    </source>
</evidence>
<dbReference type="EMBL" id="JAPEUR010000189">
    <property type="protein sequence ID" value="KAJ4316055.1"/>
    <property type="molecule type" value="Genomic_DNA"/>
</dbReference>
<dbReference type="Proteomes" id="UP001140502">
    <property type="component" value="Unassembled WGS sequence"/>
</dbReference>
<name>A0A9W8W8X2_9HYPO</name>
<comment type="caution">
    <text evidence="6">The sequence shown here is derived from an EMBL/GenBank/DDBJ whole genome shotgun (WGS) entry which is preliminary data.</text>
</comment>
<keyword evidence="3" id="KW-0119">Carbohydrate metabolism</keyword>
<evidence type="ECO:0000256" key="2">
    <source>
        <dbReference type="ARBA" id="ARBA00022801"/>
    </source>
</evidence>
<evidence type="ECO:0000256" key="3">
    <source>
        <dbReference type="ARBA" id="ARBA00023277"/>
    </source>
</evidence>
<organism evidence="6 7">
    <name type="scientific">Fusarium piperis</name>
    <dbReference type="NCBI Taxonomy" id="1435070"/>
    <lineage>
        <taxon>Eukaryota</taxon>
        <taxon>Fungi</taxon>
        <taxon>Dikarya</taxon>
        <taxon>Ascomycota</taxon>
        <taxon>Pezizomycotina</taxon>
        <taxon>Sordariomycetes</taxon>
        <taxon>Hypocreomycetidae</taxon>
        <taxon>Hypocreales</taxon>
        <taxon>Nectriaceae</taxon>
        <taxon>Fusarium</taxon>
        <taxon>Fusarium solani species complex</taxon>
    </lineage>
</organism>
<protein>
    <submittedName>
        <fullName evidence="6">Beta-glucosidase</fullName>
        <ecNumber evidence="6">3.2.1.21</ecNumber>
    </submittedName>
</protein>
<gene>
    <name evidence="6" type="primary">BGL1_2</name>
    <name evidence="6" type="ORF">N0V84_008054</name>
</gene>
<dbReference type="InterPro" id="IPR044993">
    <property type="entry name" value="BXL"/>
</dbReference>
<dbReference type="SMR" id="A0A9W8W8X2"/>
<evidence type="ECO:0000256" key="1">
    <source>
        <dbReference type="ARBA" id="ARBA00005336"/>
    </source>
</evidence>
<dbReference type="InterPro" id="IPR002772">
    <property type="entry name" value="Glyco_hydro_3_C"/>
</dbReference>
<proteinExistence type="inferred from homology"/>
<dbReference type="OrthoDB" id="47059at2759"/>
<dbReference type="EC" id="3.2.1.21" evidence="6"/>
<dbReference type="GO" id="GO:0009044">
    <property type="term" value="F:xylan 1,4-beta-xylosidase activity"/>
    <property type="evidence" value="ECO:0007669"/>
    <property type="project" value="InterPro"/>
</dbReference>
<dbReference type="AlphaFoldDB" id="A0A9W8W8X2"/>
<keyword evidence="4 6" id="KW-0326">Glycosidase</keyword>
<evidence type="ECO:0000259" key="5">
    <source>
        <dbReference type="Pfam" id="PF01915"/>
    </source>
</evidence>
<dbReference type="PANTHER" id="PTHR42721">
    <property type="entry name" value="SUGAR HYDROLASE-RELATED"/>
    <property type="match status" value="1"/>
</dbReference>
<dbReference type="PANTHER" id="PTHR42721:SF3">
    <property type="entry name" value="BETA-D-XYLOSIDASE 5-RELATED"/>
    <property type="match status" value="1"/>
</dbReference>
<keyword evidence="2 6" id="KW-0378">Hydrolase</keyword>
<comment type="similarity">
    <text evidence="1">Belongs to the glycosyl hydrolase 3 family.</text>
</comment>
<dbReference type="GO" id="GO:0045493">
    <property type="term" value="P:xylan catabolic process"/>
    <property type="evidence" value="ECO:0007669"/>
    <property type="project" value="InterPro"/>
</dbReference>
<feature type="domain" description="Glycoside hydrolase family 3 C-terminal" evidence="5">
    <location>
        <begin position="36"/>
        <end position="117"/>
    </location>
</feature>
<dbReference type="GO" id="GO:0046556">
    <property type="term" value="F:alpha-L-arabinofuranosidase activity"/>
    <property type="evidence" value="ECO:0007669"/>
    <property type="project" value="TreeGrafter"/>
</dbReference>
<accession>A0A9W8W8X2</accession>
<dbReference type="Pfam" id="PF01915">
    <property type="entry name" value="Glyco_hydro_3_C"/>
    <property type="match status" value="1"/>
</dbReference>
<sequence>MSAVEETATYRIRVVLASGAASKLGGAEGVVSYGSGGLRIGGARVTNQEDEIAKAVGLAKTADQVVLFVGLNSDFEREGHDRPHMDLPGRTSELVSAVAEANSKTVVVVQSGSLVSMP</sequence>
<dbReference type="InterPro" id="IPR036881">
    <property type="entry name" value="Glyco_hydro_3_C_sf"/>
</dbReference>
<dbReference type="Gene3D" id="3.40.50.1700">
    <property type="entry name" value="Glycoside hydrolase family 3 C-terminal domain"/>
    <property type="match status" value="1"/>
</dbReference>
<dbReference type="GO" id="GO:0031222">
    <property type="term" value="P:arabinan catabolic process"/>
    <property type="evidence" value="ECO:0007669"/>
    <property type="project" value="TreeGrafter"/>
</dbReference>
<evidence type="ECO:0000313" key="6">
    <source>
        <dbReference type="EMBL" id="KAJ4316055.1"/>
    </source>
</evidence>